<dbReference type="GO" id="GO:0016491">
    <property type="term" value="F:oxidoreductase activity"/>
    <property type="evidence" value="ECO:0007669"/>
    <property type="project" value="UniProtKB-KW"/>
</dbReference>
<keyword evidence="6" id="KW-0325">Glycoprotein</keyword>
<feature type="domain" description="Plastocyanin-like" evidence="9">
    <location>
        <begin position="212"/>
        <end position="371"/>
    </location>
</feature>
<evidence type="ECO:0000256" key="8">
    <source>
        <dbReference type="SAM" id="SignalP"/>
    </source>
</evidence>
<dbReference type="InterPro" id="IPR011707">
    <property type="entry name" value="Cu-oxidase-like_N"/>
</dbReference>
<dbReference type="OrthoDB" id="2121828at2759"/>
<dbReference type="SUPFAM" id="SSF49503">
    <property type="entry name" value="Cupredoxins"/>
    <property type="match status" value="3"/>
</dbReference>
<feature type="compositionally biased region" description="Low complexity" evidence="7">
    <location>
        <begin position="22"/>
        <end position="34"/>
    </location>
</feature>
<dbReference type="Pfam" id="PF00394">
    <property type="entry name" value="Cu-oxidase"/>
    <property type="match status" value="1"/>
</dbReference>
<protein>
    <recommendedName>
        <fullName evidence="14">Laccase</fullName>
    </recommendedName>
</protein>
<evidence type="ECO:0000313" key="13">
    <source>
        <dbReference type="Proteomes" id="UP000289152"/>
    </source>
</evidence>
<feature type="region of interest" description="Disordered" evidence="7">
    <location>
        <begin position="18"/>
        <end position="38"/>
    </location>
</feature>
<evidence type="ECO:0000256" key="4">
    <source>
        <dbReference type="ARBA" id="ARBA00023008"/>
    </source>
</evidence>
<dbReference type="GO" id="GO:0005507">
    <property type="term" value="F:copper ion binding"/>
    <property type="evidence" value="ECO:0007669"/>
    <property type="project" value="InterPro"/>
</dbReference>
<keyword evidence="5" id="KW-1015">Disulfide bond</keyword>
<dbReference type="Pfam" id="PF07731">
    <property type="entry name" value="Cu-oxidase_2"/>
    <property type="match status" value="1"/>
</dbReference>
<dbReference type="EMBL" id="SDIL01000002">
    <property type="protein sequence ID" value="RXK42270.1"/>
    <property type="molecule type" value="Genomic_DNA"/>
</dbReference>
<dbReference type="STRING" id="5217.A0A4Q1BVW0"/>
<reference evidence="12 13" key="1">
    <citation type="submission" date="2016-06" db="EMBL/GenBank/DDBJ databases">
        <title>Evolution of pathogenesis and genome organization in the Tremellales.</title>
        <authorList>
            <person name="Cuomo C."/>
            <person name="Litvintseva A."/>
            <person name="Heitman J."/>
            <person name="Chen Y."/>
            <person name="Sun S."/>
            <person name="Springer D."/>
            <person name="Dromer F."/>
            <person name="Young S."/>
            <person name="Zeng Q."/>
            <person name="Chapman S."/>
            <person name="Gujja S."/>
            <person name="Saif S."/>
            <person name="Birren B."/>
        </authorList>
    </citation>
    <scope>NUCLEOTIDE SEQUENCE [LARGE SCALE GENOMIC DNA]</scope>
    <source>
        <strain evidence="12 13">ATCC 28783</strain>
    </source>
</reference>
<dbReference type="CDD" id="cd13857">
    <property type="entry name" value="CuRO_1_Diphenol_Ox"/>
    <property type="match status" value="1"/>
</dbReference>
<feature type="domain" description="Plastocyanin-like" evidence="10">
    <location>
        <begin position="483"/>
        <end position="577"/>
    </location>
</feature>
<dbReference type="InterPro" id="IPR011706">
    <property type="entry name" value="Cu-oxidase_C"/>
</dbReference>
<dbReference type="InterPro" id="IPR033138">
    <property type="entry name" value="Cu_oxidase_CS"/>
</dbReference>
<comment type="similarity">
    <text evidence="1">Belongs to the multicopper oxidase family.</text>
</comment>
<evidence type="ECO:0000259" key="9">
    <source>
        <dbReference type="Pfam" id="PF00394"/>
    </source>
</evidence>
<dbReference type="CDD" id="cd13904">
    <property type="entry name" value="CuRO_3_Diphenol_Ox"/>
    <property type="match status" value="1"/>
</dbReference>
<dbReference type="PANTHER" id="PTHR11709:SF414">
    <property type="entry name" value="ADR239WP"/>
    <property type="match status" value="1"/>
</dbReference>
<dbReference type="Pfam" id="PF07732">
    <property type="entry name" value="Cu-oxidase_3"/>
    <property type="match status" value="1"/>
</dbReference>
<evidence type="ECO:0000256" key="3">
    <source>
        <dbReference type="ARBA" id="ARBA00023002"/>
    </source>
</evidence>
<dbReference type="InterPro" id="IPR008972">
    <property type="entry name" value="Cupredoxin"/>
</dbReference>
<dbReference type="PANTHER" id="PTHR11709">
    <property type="entry name" value="MULTI-COPPER OXIDASE"/>
    <property type="match status" value="1"/>
</dbReference>
<gene>
    <name evidence="12" type="ORF">M231_00260</name>
</gene>
<evidence type="ECO:0000259" key="11">
    <source>
        <dbReference type="Pfam" id="PF07732"/>
    </source>
</evidence>
<keyword evidence="4" id="KW-0186">Copper</keyword>
<dbReference type="PROSITE" id="PS00079">
    <property type="entry name" value="MULTICOPPER_OXIDASE1"/>
    <property type="match status" value="1"/>
</dbReference>
<dbReference type="Gene3D" id="2.60.40.420">
    <property type="entry name" value="Cupredoxins - blue copper proteins"/>
    <property type="match status" value="3"/>
</dbReference>
<dbReference type="InterPro" id="IPR001117">
    <property type="entry name" value="Cu-oxidase_2nd"/>
</dbReference>
<dbReference type="AlphaFoldDB" id="A0A4Q1BVW0"/>
<comment type="caution">
    <text evidence="12">The sequence shown here is derived from an EMBL/GenBank/DDBJ whole genome shotgun (WGS) entry which is preliminary data.</text>
</comment>
<evidence type="ECO:0000256" key="2">
    <source>
        <dbReference type="ARBA" id="ARBA00022723"/>
    </source>
</evidence>
<keyword evidence="13" id="KW-1185">Reference proteome</keyword>
<dbReference type="InterPro" id="IPR045087">
    <property type="entry name" value="Cu-oxidase_fam"/>
</dbReference>
<feature type="chain" id="PRO_5020509961" description="Laccase" evidence="8">
    <location>
        <begin position="20"/>
        <end position="603"/>
    </location>
</feature>
<dbReference type="InParanoid" id="A0A4Q1BVW0"/>
<dbReference type="CDD" id="cd13883">
    <property type="entry name" value="CuRO_2_Diphenol_Ox"/>
    <property type="match status" value="1"/>
</dbReference>
<evidence type="ECO:0000256" key="1">
    <source>
        <dbReference type="ARBA" id="ARBA00010609"/>
    </source>
</evidence>
<keyword evidence="2" id="KW-0479">Metal-binding</keyword>
<accession>A0A4Q1BVW0</accession>
<feature type="domain" description="Plastocyanin-like" evidence="11">
    <location>
        <begin position="92"/>
        <end position="198"/>
    </location>
</feature>
<evidence type="ECO:0000256" key="6">
    <source>
        <dbReference type="ARBA" id="ARBA00023180"/>
    </source>
</evidence>
<name>A0A4Q1BVW0_TREME</name>
<evidence type="ECO:0000256" key="7">
    <source>
        <dbReference type="SAM" id="MobiDB-lite"/>
    </source>
</evidence>
<organism evidence="12 13">
    <name type="scientific">Tremella mesenterica</name>
    <name type="common">Jelly fungus</name>
    <dbReference type="NCBI Taxonomy" id="5217"/>
    <lineage>
        <taxon>Eukaryota</taxon>
        <taxon>Fungi</taxon>
        <taxon>Dikarya</taxon>
        <taxon>Basidiomycota</taxon>
        <taxon>Agaricomycotina</taxon>
        <taxon>Tremellomycetes</taxon>
        <taxon>Tremellales</taxon>
        <taxon>Tremellaceae</taxon>
        <taxon>Tremella</taxon>
    </lineage>
</organism>
<dbReference type="VEuPathDB" id="FungiDB:TREMEDRAFT_95285"/>
<evidence type="ECO:0000313" key="12">
    <source>
        <dbReference type="EMBL" id="RXK42270.1"/>
    </source>
</evidence>
<sequence>MFLTPLVLAGWALASPLRSRDNSTSSSVNESPTSTQAEVGIATSSLTPSSASLWSATATNNPKTYILSNDFQITDTPTTREYYWTIDTYSGAPDGFVRQVYAINGQIPGPTIEANQGDRIVVHVTNLLPDGQSIHWHGIDQNGTQWMDGVAGFTQCPIPSGGTFTYNFTINQFGTFWYHSHYGNTLADGLYGALIVHSVNDPLQRGRDYDEERLLLVQDWVHDMSEVVVNALKSPQGYKGGILPPEGDSILLNGAGVTNCSDTPGCTTPSPAEIHVPVGKSIRFRLINVGSYDFLRVSMDEHKLEIVELDDCPIYGPTIVETGVNPGQRTSFIINTKHGKAGDAFWIRASRGIGCTGEHPYIGKAILRYVNHQTKHTNSLPRTSPWPGLAAPNATCHDLDENHIVTPRVAVDAPTDILTTVELHSQLGKFVDVTGAAFTGFGWNGTTFQNQINYPLLQQIENGLTLNSSLVAAGTFPHVGGGEIIINNLDPFDHPYHAHGRAFSIVGRGSGMLSESESPGITLNLTNPLRRDTIHIPAKSWAVLRLVTDDPGVWALHCHLGWHLSVGKMAALVIQPDAVRNFQQPADWLGLCAGTDPEAFGPV</sequence>
<evidence type="ECO:0000256" key="5">
    <source>
        <dbReference type="ARBA" id="ARBA00023157"/>
    </source>
</evidence>
<feature type="signal peptide" evidence="8">
    <location>
        <begin position="1"/>
        <end position="19"/>
    </location>
</feature>
<keyword evidence="8" id="KW-0732">Signal</keyword>
<keyword evidence="3" id="KW-0560">Oxidoreductase</keyword>
<evidence type="ECO:0008006" key="14">
    <source>
        <dbReference type="Google" id="ProtNLM"/>
    </source>
</evidence>
<proteinExistence type="inferred from homology"/>
<evidence type="ECO:0000259" key="10">
    <source>
        <dbReference type="Pfam" id="PF07731"/>
    </source>
</evidence>
<dbReference type="Proteomes" id="UP000289152">
    <property type="component" value="Unassembled WGS sequence"/>
</dbReference>